<dbReference type="OrthoDB" id="9760040at2"/>
<dbReference type="PANTHER" id="PTHR33361:SF2">
    <property type="entry name" value="DUF885 DOMAIN-CONTAINING PROTEIN"/>
    <property type="match status" value="1"/>
</dbReference>
<feature type="chain" id="PRO_5009208429" description="DUF885 domain-containing protein" evidence="1">
    <location>
        <begin position="26"/>
        <end position="592"/>
    </location>
</feature>
<organism evidence="2 3">
    <name type="scientific">Duganella phyllosphaerae</name>
    <dbReference type="NCBI Taxonomy" id="762836"/>
    <lineage>
        <taxon>Bacteria</taxon>
        <taxon>Pseudomonadati</taxon>
        <taxon>Pseudomonadota</taxon>
        <taxon>Betaproteobacteria</taxon>
        <taxon>Burkholderiales</taxon>
        <taxon>Oxalobacteraceae</taxon>
        <taxon>Telluria group</taxon>
        <taxon>Duganella</taxon>
    </lineage>
</organism>
<dbReference type="EMBL" id="LROM01000048">
    <property type="protein sequence ID" value="OFA08472.1"/>
    <property type="molecule type" value="Genomic_DNA"/>
</dbReference>
<keyword evidence="1" id="KW-0732">Signal</keyword>
<evidence type="ECO:0000256" key="1">
    <source>
        <dbReference type="SAM" id="SignalP"/>
    </source>
</evidence>
<evidence type="ECO:0000313" key="3">
    <source>
        <dbReference type="Proteomes" id="UP000175989"/>
    </source>
</evidence>
<sequence>MQTSRSLVSLYLAAAFTVAAPVASAAKFDDWANQVASDKVRKDPEQATRIQYFKGAEQDKLDGLLTPNTQAYRAAEVASAKATLAKLNAMDQKTMTPQERAGMATIAWNLQGTIDGAPFEDHRFVFNQFTGLHVQLVNFLTQAHPIRNRRDIENYLARLKAVSGKVDTGIVRARDAAGRGFLMPTFITNSAIGQLDRFLDGGADKNVFVTTFAQRMEKVKDVTPAQQAKFAAEARAIVAQSVLPAFERTRALLREQLPRTTDDAGLWRLPDGDKAYAVALRQMTSSDYTPQQVHDIGLREVARIEKEMDGLLASIGYREGSIKQRMEKLEKDSQPKADAQADPRPALLERYTAYMRDAEARAKTLFDHVPKAPVEVRREPPFTEKTAAAHYSGPARDGTLPGIFWAPLPGPEFRIVGMRTLVYHEAVPGHHFQIALQQENTSLPRYRQDRVFNTGSAFTEGWALYAEQLAAENNWYEGDTVGRLGQLDAELFRARRLVVDTGLHAMKWTRQQGIDYGIPAAEVERYVVMPGQACAYKIGMLRILDLRAKAQAALGDKFSIKGFHNTVLDLGNVPLSVLEQAVDEWVARQKAA</sequence>
<dbReference type="Proteomes" id="UP000175989">
    <property type="component" value="Unassembled WGS sequence"/>
</dbReference>
<protein>
    <recommendedName>
        <fullName evidence="4">DUF885 domain-containing protein</fullName>
    </recommendedName>
</protein>
<dbReference type="Pfam" id="PF05960">
    <property type="entry name" value="DUF885"/>
    <property type="match status" value="1"/>
</dbReference>
<dbReference type="RefSeq" id="WP_070246483.1">
    <property type="nucleotide sequence ID" value="NZ_LROM01000048.1"/>
</dbReference>
<evidence type="ECO:0008006" key="4">
    <source>
        <dbReference type="Google" id="ProtNLM"/>
    </source>
</evidence>
<reference evidence="3" key="1">
    <citation type="journal article" date="2016" name="Front. Microbiol.">
        <title>Molecular Keys to the Janthinobacterium and Duganella spp. Interaction with the Plant Pathogen Fusarium graminearum.</title>
        <authorList>
            <person name="Haack F.S."/>
            <person name="Poehlein A."/>
            <person name="Kroger C."/>
            <person name="Voigt C.A."/>
            <person name="Piepenbring M."/>
            <person name="Bode H.B."/>
            <person name="Daniel R."/>
            <person name="Schafer W."/>
            <person name="Streit W.R."/>
        </authorList>
    </citation>
    <scope>NUCLEOTIDE SEQUENCE [LARGE SCALE GENOMIC DNA]</scope>
    <source>
        <strain evidence="3">T54</strain>
    </source>
</reference>
<evidence type="ECO:0000313" key="2">
    <source>
        <dbReference type="EMBL" id="OFA08472.1"/>
    </source>
</evidence>
<dbReference type="PATRIC" id="fig|762836.4.peg.772"/>
<dbReference type="InterPro" id="IPR010281">
    <property type="entry name" value="DUF885"/>
</dbReference>
<accession>A0A1E7X637</accession>
<gene>
    <name evidence="2" type="ORF">DUPY_07290</name>
</gene>
<name>A0A1E7X637_9BURK</name>
<keyword evidence="3" id="KW-1185">Reference proteome</keyword>
<comment type="caution">
    <text evidence="2">The sequence shown here is derived from an EMBL/GenBank/DDBJ whole genome shotgun (WGS) entry which is preliminary data.</text>
</comment>
<dbReference type="AlphaFoldDB" id="A0A1E7X637"/>
<proteinExistence type="predicted"/>
<dbReference type="PANTHER" id="PTHR33361">
    <property type="entry name" value="GLR0591 PROTEIN"/>
    <property type="match status" value="1"/>
</dbReference>
<feature type="signal peptide" evidence="1">
    <location>
        <begin position="1"/>
        <end position="25"/>
    </location>
</feature>